<evidence type="ECO:0000256" key="3">
    <source>
        <dbReference type="ARBA" id="ARBA00022670"/>
    </source>
</evidence>
<sequence length="447" mass="47635">MPAAIPLYLVDETQIKRDYDDQSTWLNMSGFTGKAGTHCLIPNGSGGLEKVLVGKPEPLDIWTLGGAAQSLPPQTYRLADSLSADVATRLCLGWQLGQYRFDRYKQADSQPLPELIFPEQADQDYIAAATQATFLVRDLINTPASDMGPGQLEAAACQLALSHGAVCQVIAGEDLLAQQYPMIYAVGKANEQPPRLIDIHWGAPDAPKVTLVGKGVCFDTGGVNAKSASGMKLMKKDMGGAAQVLGLASLIMQQGLAVRLRVLVPAVENSIGGNAMRPSDVLTSRKGITVEVGNTDAEGRLVLADALWEASSETPQLLIDCATLTGAARVAVGAELPAFFCNDQAMAEALQQAGLAVDDPLWQLPLHSPYRAMLDSKIADISNISNSSYGGAITAALFLQEFTQPDIAWIHVDFMAYNTRNLPGRPEGGEAMGLRSLFALIKDRVAA</sequence>
<comment type="function">
    <text evidence="6">Presumably involved in the processing and regular turnover of intracellular proteins. Catalyzes the removal of unsubstituted N-terminal amino acids from various peptides.</text>
</comment>
<dbReference type="SUPFAM" id="SSF52949">
    <property type="entry name" value="Macro domain-like"/>
    <property type="match status" value="1"/>
</dbReference>
<dbReference type="GO" id="GO:0006508">
    <property type="term" value="P:proteolysis"/>
    <property type="evidence" value="ECO:0007669"/>
    <property type="project" value="UniProtKB-KW"/>
</dbReference>
<keyword evidence="3" id="KW-0645">Protease</keyword>
<dbReference type="PANTHER" id="PTHR11963">
    <property type="entry name" value="LEUCINE AMINOPEPTIDASE-RELATED"/>
    <property type="match status" value="1"/>
</dbReference>
<dbReference type="InterPro" id="IPR048816">
    <property type="entry name" value="Peptidase_M17_N_1"/>
</dbReference>
<evidence type="ECO:0000313" key="10">
    <source>
        <dbReference type="EMBL" id="MBE9076953.1"/>
    </source>
</evidence>
<name>A0A8J7AUH2_9CYAN</name>
<dbReference type="GO" id="GO:0030145">
    <property type="term" value="F:manganese ion binding"/>
    <property type="evidence" value="ECO:0007669"/>
    <property type="project" value="InterPro"/>
</dbReference>
<dbReference type="GO" id="GO:0070006">
    <property type="term" value="F:metalloaminopeptidase activity"/>
    <property type="evidence" value="ECO:0007669"/>
    <property type="project" value="InterPro"/>
</dbReference>
<dbReference type="Pfam" id="PF21337">
    <property type="entry name" value="Peptidase_M17_N_1"/>
    <property type="match status" value="1"/>
</dbReference>
<evidence type="ECO:0000256" key="5">
    <source>
        <dbReference type="ARBA" id="ARBA00033172"/>
    </source>
</evidence>
<dbReference type="AlphaFoldDB" id="A0A8J7AUH2"/>
<proteinExistence type="inferred from homology"/>
<comment type="caution">
    <text evidence="10">The sequence shown here is derived from an EMBL/GenBank/DDBJ whole genome shotgun (WGS) entry which is preliminary data.</text>
</comment>
<dbReference type="PRINTS" id="PR00481">
    <property type="entry name" value="LAMNOPPTDASE"/>
</dbReference>
<protein>
    <recommendedName>
        <fullName evidence="7">Probable cytosol aminopeptidase</fullName>
    </recommendedName>
    <alternativeName>
        <fullName evidence="8">Leucine aminopeptidase</fullName>
    </alternativeName>
    <alternativeName>
        <fullName evidence="5">Leucyl aminopeptidase</fullName>
    </alternativeName>
</protein>
<dbReference type="InterPro" id="IPR043472">
    <property type="entry name" value="Macro_dom-like"/>
</dbReference>
<evidence type="ECO:0000256" key="7">
    <source>
        <dbReference type="ARBA" id="ARBA00050021"/>
    </source>
</evidence>
<dbReference type="Pfam" id="PF00883">
    <property type="entry name" value="Peptidase_M17"/>
    <property type="match status" value="1"/>
</dbReference>
<dbReference type="SUPFAM" id="SSF53187">
    <property type="entry name" value="Zn-dependent exopeptidases"/>
    <property type="match status" value="1"/>
</dbReference>
<dbReference type="RefSeq" id="WP_193905616.1">
    <property type="nucleotide sequence ID" value="NZ_JADEXG010000011.1"/>
</dbReference>
<evidence type="ECO:0000256" key="8">
    <source>
        <dbReference type="ARBA" id="ARBA00050061"/>
    </source>
</evidence>
<evidence type="ECO:0000313" key="11">
    <source>
        <dbReference type="Proteomes" id="UP000636505"/>
    </source>
</evidence>
<dbReference type="PANTHER" id="PTHR11963:SF20">
    <property type="entry name" value="PEPTIDASE B"/>
    <property type="match status" value="1"/>
</dbReference>
<keyword evidence="4" id="KW-0378">Hydrolase</keyword>
<gene>
    <name evidence="10" type="ORF">IQ241_06525</name>
</gene>
<evidence type="ECO:0000256" key="2">
    <source>
        <dbReference type="ARBA" id="ARBA00022438"/>
    </source>
</evidence>
<accession>A0A8J7AUH2</accession>
<dbReference type="CDD" id="cd00433">
    <property type="entry name" value="Peptidase_M17"/>
    <property type="match status" value="1"/>
</dbReference>
<dbReference type="GO" id="GO:0005737">
    <property type="term" value="C:cytoplasm"/>
    <property type="evidence" value="ECO:0007669"/>
    <property type="project" value="InterPro"/>
</dbReference>
<keyword evidence="2 10" id="KW-0031">Aminopeptidase</keyword>
<dbReference type="InterPro" id="IPR000819">
    <property type="entry name" value="Peptidase_M17_C"/>
</dbReference>
<evidence type="ECO:0000256" key="6">
    <source>
        <dbReference type="ARBA" id="ARBA00049972"/>
    </source>
</evidence>
<evidence type="ECO:0000256" key="4">
    <source>
        <dbReference type="ARBA" id="ARBA00022801"/>
    </source>
</evidence>
<dbReference type="PROSITE" id="PS00631">
    <property type="entry name" value="CYTOSOL_AP"/>
    <property type="match status" value="1"/>
</dbReference>
<dbReference type="Gene3D" id="3.40.630.10">
    <property type="entry name" value="Zn peptidases"/>
    <property type="match status" value="1"/>
</dbReference>
<dbReference type="Proteomes" id="UP000636505">
    <property type="component" value="Unassembled WGS sequence"/>
</dbReference>
<organism evidence="10 11">
    <name type="scientific">Vasconcelosia minhoensis LEGE 07310</name>
    <dbReference type="NCBI Taxonomy" id="915328"/>
    <lineage>
        <taxon>Bacteria</taxon>
        <taxon>Bacillati</taxon>
        <taxon>Cyanobacteriota</taxon>
        <taxon>Cyanophyceae</taxon>
        <taxon>Nodosilineales</taxon>
        <taxon>Cymatolegaceae</taxon>
        <taxon>Vasconcelosia</taxon>
        <taxon>Vasconcelosia minhoensis</taxon>
    </lineage>
</organism>
<dbReference type="Gene3D" id="3.40.220.10">
    <property type="entry name" value="Leucine Aminopeptidase, subunit E, domain 1"/>
    <property type="match status" value="1"/>
</dbReference>
<evidence type="ECO:0000259" key="9">
    <source>
        <dbReference type="PROSITE" id="PS00631"/>
    </source>
</evidence>
<dbReference type="InterPro" id="IPR011356">
    <property type="entry name" value="Leucine_aapep/pepB"/>
</dbReference>
<evidence type="ECO:0000256" key="1">
    <source>
        <dbReference type="ARBA" id="ARBA00009528"/>
    </source>
</evidence>
<keyword evidence="11" id="KW-1185">Reference proteome</keyword>
<dbReference type="EMBL" id="JADEXG010000011">
    <property type="protein sequence ID" value="MBE9076953.1"/>
    <property type="molecule type" value="Genomic_DNA"/>
</dbReference>
<reference evidence="10" key="1">
    <citation type="submission" date="2020-10" db="EMBL/GenBank/DDBJ databases">
        <authorList>
            <person name="Castelo-Branco R."/>
            <person name="Eusebio N."/>
            <person name="Adriana R."/>
            <person name="Vieira A."/>
            <person name="Brugerolle De Fraissinette N."/>
            <person name="Rezende De Castro R."/>
            <person name="Schneider M.P."/>
            <person name="Vasconcelos V."/>
            <person name="Leao P.N."/>
        </authorList>
    </citation>
    <scope>NUCLEOTIDE SEQUENCE</scope>
    <source>
        <strain evidence="10">LEGE 07310</strain>
    </source>
</reference>
<comment type="similarity">
    <text evidence="1">Belongs to the peptidase M17 family.</text>
</comment>
<feature type="domain" description="Cytosol aminopeptidase" evidence="9">
    <location>
        <begin position="294"/>
        <end position="301"/>
    </location>
</feature>